<dbReference type="InterPro" id="IPR043132">
    <property type="entry name" value="BCAT-like_C"/>
</dbReference>
<keyword evidence="2" id="KW-0456">Lyase</keyword>
<keyword evidence="2" id="KW-0808">Transferase</keyword>
<accession>A0A1C3H357</accession>
<dbReference type="Gene3D" id="3.20.10.10">
    <property type="entry name" value="D-amino Acid Aminotransferase, subunit A, domain 2"/>
    <property type="match status" value="1"/>
</dbReference>
<dbReference type="InterPro" id="IPR005801">
    <property type="entry name" value="ADC_synthase"/>
</dbReference>
<protein>
    <submittedName>
        <fullName evidence="2">Para-aminobenzoate synthase, aminase component / Aminodeoxychorismate lyase</fullName>
        <ecNumber evidence="2">2.6.1.85</ecNumber>
        <ecNumber evidence="2">4.1.3.38</ecNumber>
    </submittedName>
</protein>
<dbReference type="InterPro" id="IPR015890">
    <property type="entry name" value="Chorismate_C"/>
</dbReference>
<dbReference type="GO" id="GO:0008696">
    <property type="term" value="F:4-amino-4-deoxychorismate lyase activity"/>
    <property type="evidence" value="ECO:0007669"/>
    <property type="project" value="UniProtKB-EC"/>
</dbReference>
<name>A0A1C3H357_9GAMM</name>
<dbReference type="EMBL" id="FKLO01000032">
    <property type="protein sequence ID" value="SAM60781.1"/>
    <property type="molecule type" value="Genomic_DNA"/>
</dbReference>
<dbReference type="SUPFAM" id="SSF56322">
    <property type="entry name" value="ADC synthase"/>
    <property type="match status" value="1"/>
</dbReference>
<dbReference type="PANTHER" id="PTHR11236:SF50">
    <property type="entry name" value="AMINODEOXYCHORISMATE SYNTHASE COMPONENT 1"/>
    <property type="match status" value="1"/>
</dbReference>
<dbReference type="Pfam" id="PF00425">
    <property type="entry name" value="Chorismate_bind"/>
    <property type="match status" value="1"/>
</dbReference>
<dbReference type="InterPro" id="IPR001544">
    <property type="entry name" value="Aminotrans_IV"/>
</dbReference>
<dbReference type="Gene3D" id="3.60.120.10">
    <property type="entry name" value="Anthranilate synthase"/>
    <property type="match status" value="1"/>
</dbReference>
<dbReference type="InterPro" id="IPR019999">
    <property type="entry name" value="Anth_synth_I-like"/>
</dbReference>
<feature type="domain" description="Chorismate-utilising enzyme C-terminal" evidence="1">
    <location>
        <begin position="112"/>
        <end position="362"/>
    </location>
</feature>
<dbReference type="InterPro" id="IPR043131">
    <property type="entry name" value="BCAT-like_N"/>
</dbReference>
<evidence type="ECO:0000313" key="2">
    <source>
        <dbReference type="EMBL" id="SAM60781.1"/>
    </source>
</evidence>
<dbReference type="PRINTS" id="PR00095">
    <property type="entry name" value="ANTSNTHASEI"/>
</dbReference>
<reference evidence="3" key="1">
    <citation type="submission" date="2016-04" db="EMBL/GenBank/DDBJ databases">
        <authorList>
            <person name="Tagini F."/>
        </authorList>
    </citation>
    <scope>NUCLEOTIDE SEQUENCE [LARGE SCALE GENOMIC DNA]</scope>
    <source>
        <strain evidence="3">CHUV0807</strain>
    </source>
</reference>
<dbReference type="AlphaFoldDB" id="A0A1C3H357"/>
<dbReference type="Pfam" id="PF01063">
    <property type="entry name" value="Aminotran_4"/>
    <property type="match status" value="1"/>
</dbReference>
<dbReference type="EC" id="4.1.3.38" evidence="2"/>
<dbReference type="PANTHER" id="PTHR11236">
    <property type="entry name" value="AMINOBENZOATE/ANTHRANILATE SYNTHASE"/>
    <property type="match status" value="1"/>
</dbReference>
<dbReference type="Gene3D" id="3.30.470.10">
    <property type="match status" value="1"/>
</dbReference>
<evidence type="ECO:0000313" key="3">
    <source>
        <dbReference type="Proteomes" id="UP000190837"/>
    </source>
</evidence>
<gene>
    <name evidence="2" type="ORF">CHUV0807_0762</name>
</gene>
<sequence>MTIPYLLLDDARARRARLYRDHIRRDTLAAADLDQLDALLARGWAEGLHAALRIPYEFGLALMELAESAPPLVLDWYARLDQLHGDAIDAWLRDQHDGAPAGLLDLRFDTDRAAYARTIAAIHELIRAGNTYQINYTLRATAASYGNPIALYQRLRALQPAPYAALAWHPADGHTLCLSPELFLARDGYRLHTLPMKGTARATGDIEAAKAALARDPKNRAENTMIVDLLRNDLSKIARPHGVSVSDAFHVARHGEVLQMTSRVNARLRPGITHAAILRAAYPCGSITGAPKRITMQYIAALEGSPRDLYTGALGYIEPEEMRLNVAIRTLQITGGHARFGVGSGITIDSDADDEYRECQLKAAFLRHPPDIGLIETLRVENGEPQQLDAHLARLAASAAALGLPCDAEAVRTEVIARCATAAQPHRLKITLPRDGTPHIELAPLDAIARDVLVCEHGAPLPDRDPLRRHKSTHRAHLDRIWQTAVAAGAFDALLYNESGYLLEGARSSVFLQIDGAWHTPPLALDILPGIARARLLAEPALIGTTHITESRLSRGDVARATRICLANSLRGILTARRIA</sequence>
<proteinExistence type="predicted"/>
<dbReference type="SUPFAM" id="SSF56752">
    <property type="entry name" value="D-aminoacid aminotransferase-like PLP-dependent enzymes"/>
    <property type="match status" value="1"/>
</dbReference>
<dbReference type="GO" id="GO:0000162">
    <property type="term" value="P:L-tryptophan biosynthetic process"/>
    <property type="evidence" value="ECO:0007669"/>
    <property type="project" value="TreeGrafter"/>
</dbReference>
<dbReference type="Proteomes" id="UP000190837">
    <property type="component" value="Unassembled WGS sequence"/>
</dbReference>
<keyword evidence="2" id="KW-0032">Aminotransferase</keyword>
<dbReference type="InterPro" id="IPR036038">
    <property type="entry name" value="Aminotransferase-like"/>
</dbReference>
<evidence type="ECO:0000259" key="1">
    <source>
        <dbReference type="Pfam" id="PF00425"/>
    </source>
</evidence>
<organism evidence="2 3">
    <name type="scientific">Cardiobacterium hominis</name>
    <dbReference type="NCBI Taxonomy" id="2718"/>
    <lineage>
        <taxon>Bacteria</taxon>
        <taxon>Pseudomonadati</taxon>
        <taxon>Pseudomonadota</taxon>
        <taxon>Gammaproteobacteria</taxon>
        <taxon>Cardiobacteriales</taxon>
        <taxon>Cardiobacteriaceae</taxon>
        <taxon>Cardiobacterium</taxon>
    </lineage>
</organism>
<dbReference type="RefSeq" id="WP_079539833.1">
    <property type="nucleotide sequence ID" value="NZ_FKLO01000032.1"/>
</dbReference>
<dbReference type="GO" id="GO:0046820">
    <property type="term" value="F:4-amino-4-deoxychorismate synthase activity"/>
    <property type="evidence" value="ECO:0007669"/>
    <property type="project" value="UniProtKB-EC"/>
</dbReference>
<dbReference type="EC" id="2.6.1.85" evidence="2"/>